<dbReference type="PANTHER" id="PTHR35992">
    <property type="entry name" value="CYTOMATRIX PROTEIN-LIKE PROTEIN"/>
    <property type="match status" value="1"/>
</dbReference>
<feature type="region of interest" description="Disordered" evidence="2">
    <location>
        <begin position="244"/>
        <end position="319"/>
    </location>
</feature>
<evidence type="ECO:0000256" key="2">
    <source>
        <dbReference type="SAM" id="MobiDB-lite"/>
    </source>
</evidence>
<dbReference type="AlphaFoldDB" id="A0AAW2WAU9"/>
<name>A0AAW2WAU9_9LAMI</name>
<feature type="coiled-coil region" evidence="1">
    <location>
        <begin position="171"/>
        <end position="212"/>
    </location>
</feature>
<evidence type="ECO:0000256" key="1">
    <source>
        <dbReference type="SAM" id="Coils"/>
    </source>
</evidence>
<reference evidence="3" key="2">
    <citation type="journal article" date="2024" name="Plant">
        <title>Genomic evolution and insights into agronomic trait innovations of Sesamum species.</title>
        <authorList>
            <person name="Miao H."/>
            <person name="Wang L."/>
            <person name="Qu L."/>
            <person name="Liu H."/>
            <person name="Sun Y."/>
            <person name="Le M."/>
            <person name="Wang Q."/>
            <person name="Wei S."/>
            <person name="Zheng Y."/>
            <person name="Lin W."/>
            <person name="Duan Y."/>
            <person name="Cao H."/>
            <person name="Xiong S."/>
            <person name="Wang X."/>
            <person name="Wei L."/>
            <person name="Li C."/>
            <person name="Ma Q."/>
            <person name="Ju M."/>
            <person name="Zhao R."/>
            <person name="Li G."/>
            <person name="Mu C."/>
            <person name="Tian Q."/>
            <person name="Mei H."/>
            <person name="Zhang T."/>
            <person name="Gao T."/>
            <person name="Zhang H."/>
        </authorList>
    </citation>
    <scope>NUCLEOTIDE SEQUENCE</scope>
    <source>
        <strain evidence="3">KEN1</strain>
    </source>
</reference>
<organism evidence="3">
    <name type="scientific">Sesamum latifolium</name>
    <dbReference type="NCBI Taxonomy" id="2727402"/>
    <lineage>
        <taxon>Eukaryota</taxon>
        <taxon>Viridiplantae</taxon>
        <taxon>Streptophyta</taxon>
        <taxon>Embryophyta</taxon>
        <taxon>Tracheophyta</taxon>
        <taxon>Spermatophyta</taxon>
        <taxon>Magnoliopsida</taxon>
        <taxon>eudicotyledons</taxon>
        <taxon>Gunneridae</taxon>
        <taxon>Pentapetalae</taxon>
        <taxon>asterids</taxon>
        <taxon>lamiids</taxon>
        <taxon>Lamiales</taxon>
        <taxon>Pedaliaceae</taxon>
        <taxon>Sesamum</taxon>
    </lineage>
</organism>
<proteinExistence type="predicted"/>
<comment type="caution">
    <text evidence="3">The sequence shown here is derived from an EMBL/GenBank/DDBJ whole genome shotgun (WGS) entry which is preliminary data.</text>
</comment>
<dbReference type="PANTHER" id="PTHR35992:SF1">
    <property type="entry name" value="CYTOMATRIX PROTEIN-LIKE PROTEIN"/>
    <property type="match status" value="1"/>
</dbReference>
<accession>A0AAW2WAU9</accession>
<evidence type="ECO:0000313" key="3">
    <source>
        <dbReference type="EMBL" id="KAL0438426.1"/>
    </source>
</evidence>
<dbReference type="EMBL" id="JACGWN010000008">
    <property type="protein sequence ID" value="KAL0438426.1"/>
    <property type="molecule type" value="Genomic_DNA"/>
</dbReference>
<keyword evidence="1" id="KW-0175">Coiled coil</keyword>
<feature type="compositionally biased region" description="Basic and acidic residues" evidence="2">
    <location>
        <begin position="265"/>
        <end position="283"/>
    </location>
</feature>
<gene>
    <name evidence="3" type="ORF">Slati_2325600</name>
</gene>
<protein>
    <submittedName>
        <fullName evidence="3">Uncharacterized protein</fullName>
    </submittedName>
</protein>
<reference evidence="3" key="1">
    <citation type="submission" date="2020-06" db="EMBL/GenBank/DDBJ databases">
        <authorList>
            <person name="Li T."/>
            <person name="Hu X."/>
            <person name="Zhang T."/>
            <person name="Song X."/>
            <person name="Zhang H."/>
            <person name="Dai N."/>
            <person name="Sheng W."/>
            <person name="Hou X."/>
            <person name="Wei L."/>
        </authorList>
    </citation>
    <scope>NUCLEOTIDE SEQUENCE</scope>
    <source>
        <strain evidence="3">KEN1</strain>
        <tissue evidence="3">Leaf</tissue>
    </source>
</reference>
<sequence>MGKRKSPDKAAGREKKWDKVFNALVTLSQNLQKDRQFLEERIKSLHQVIYKMKMEQKVESAKAELMLGLKDREAFIYKHRYENADNELADFREWSDYLSQKCSEPKGTLDDLSNKGDGSRNKALQNEVRKLKSEIEKCKSEKNSEISALLREKKFVWNQLKMMESDYTKQLRKKSDEVEHANAKLQALANRAEELQISNEKLRIDFDKMESESVKKSEEILRLLKEIELLKSKLGSASPLLRPCRTEAAASDRKGKNTNTGGRGETLKKESDPSQTSDKDRIRSRQGSSEVADLGRSSEVPEGSLASEDSALWKSGENRKNPNRHFVALMAHRKRSAHKSTGGKAPRKQFISKFRKNRSDLIWVRIFISYCNLLTSKELELAKAKEEEELEKADDAVKV</sequence>